<evidence type="ECO:0000256" key="6">
    <source>
        <dbReference type="ARBA" id="ARBA00022917"/>
    </source>
</evidence>
<dbReference type="GO" id="GO:0005737">
    <property type="term" value="C:cytoplasm"/>
    <property type="evidence" value="ECO:0007669"/>
    <property type="project" value="UniProtKB-SubCell"/>
</dbReference>
<comment type="subcellular location">
    <subcellularLocation>
        <location evidence="9">Cytoplasm</location>
    </subcellularLocation>
</comment>
<dbReference type="Pfam" id="PF03129">
    <property type="entry name" value="HGTP_anticodon"/>
    <property type="match status" value="1"/>
</dbReference>
<dbReference type="GO" id="GO:0016740">
    <property type="term" value="F:transferase activity"/>
    <property type="evidence" value="ECO:0007669"/>
    <property type="project" value="UniProtKB-ARBA"/>
</dbReference>
<dbReference type="HAMAP" id="MF_00127">
    <property type="entry name" value="His_tRNA_synth"/>
    <property type="match status" value="1"/>
</dbReference>
<dbReference type="NCBIfam" id="NF009085">
    <property type="entry name" value="PRK12420.1"/>
    <property type="match status" value="1"/>
</dbReference>
<evidence type="ECO:0000256" key="2">
    <source>
        <dbReference type="ARBA" id="ARBA00022490"/>
    </source>
</evidence>
<sequence length="435" mass="48481">MENSLLKNVKGTKDFMPQEQMLRDRIRRTLEEVFEAYGCKPLETPMLSSYELLASKYGGGAEILKEVYQLSDQGERELALRYDLTVPLAKVVGMNPEMRLPFKRYEIGKVFRDGPVKPGRFREFVQCDVDIVGSSSMLAEAELISMAFAAFERLDLDVYIEVNNRKLLSGILQELGVPEDRAGDVMLSLDKLEKIGIKGVLEDLRERGVEDALIEAVGGFLQEGEATLVRLEERFSSELVQEGVQELKQLFSYLQGSHVTGEVRFQPFLARGLGIYTGTVYEIFLQDQSITSSIGSGGRYDRIIGQFLGDGREYPAVGISFGQDVILTALTLKPMEINERTADILVVPMGTEALSLGLANRLRLAGIKTELELSGRKLKKALDYANKEQIPLVLIYGENEVEKGAVVLRDMRKGDEKTVPLALLEQQIADAITNL</sequence>
<keyword evidence="3 9" id="KW-0436">Ligase</keyword>
<dbReference type="PIRSF" id="PIRSF001549">
    <property type="entry name" value="His-tRNA_synth"/>
    <property type="match status" value="1"/>
</dbReference>
<dbReference type="InterPro" id="IPR006195">
    <property type="entry name" value="aa-tRNA-synth_II"/>
</dbReference>
<dbReference type="NCBIfam" id="TIGR00442">
    <property type="entry name" value="hisS"/>
    <property type="match status" value="1"/>
</dbReference>
<keyword evidence="2 9" id="KW-0963">Cytoplasm</keyword>
<dbReference type="PANTHER" id="PTHR11476:SF7">
    <property type="entry name" value="HISTIDINE--TRNA LIGASE"/>
    <property type="match status" value="1"/>
</dbReference>
<dbReference type="PANTHER" id="PTHR11476">
    <property type="entry name" value="HISTIDYL-TRNA SYNTHETASE"/>
    <property type="match status" value="1"/>
</dbReference>
<evidence type="ECO:0000256" key="10">
    <source>
        <dbReference type="PIRSR" id="PIRSR001549-1"/>
    </source>
</evidence>
<feature type="binding site" evidence="10">
    <location>
        <position position="130"/>
    </location>
    <ligand>
        <name>L-histidine</name>
        <dbReference type="ChEBI" id="CHEBI:57595"/>
    </ligand>
</feature>
<dbReference type="EC" id="6.1.1.21" evidence="9"/>
<dbReference type="InterPro" id="IPR045864">
    <property type="entry name" value="aa-tRNA-synth_II/BPL/LPL"/>
</dbReference>
<dbReference type="STRING" id="1884381.SAMN05518846_103455"/>
<dbReference type="EMBL" id="FORT01000003">
    <property type="protein sequence ID" value="SFJ46413.1"/>
    <property type="molecule type" value="Genomic_DNA"/>
</dbReference>
<organism evidence="12 13">
    <name type="scientific">Brevibacillus centrosporus</name>
    <dbReference type="NCBI Taxonomy" id="54910"/>
    <lineage>
        <taxon>Bacteria</taxon>
        <taxon>Bacillati</taxon>
        <taxon>Bacillota</taxon>
        <taxon>Bacilli</taxon>
        <taxon>Bacillales</taxon>
        <taxon>Paenibacillaceae</taxon>
        <taxon>Brevibacillus</taxon>
    </lineage>
</organism>
<dbReference type="GO" id="GO:0005524">
    <property type="term" value="F:ATP binding"/>
    <property type="evidence" value="ECO:0007669"/>
    <property type="project" value="UniProtKB-UniRule"/>
</dbReference>
<keyword evidence="6 9" id="KW-0648">Protein biosynthesis</keyword>
<dbReference type="InterPro" id="IPR041715">
    <property type="entry name" value="HisRS-like_core"/>
</dbReference>
<feature type="domain" description="Aminoacyl-transfer RNA synthetases class-II family profile" evidence="11">
    <location>
        <begin position="1"/>
        <end position="391"/>
    </location>
</feature>
<keyword evidence="13" id="KW-1185">Reference proteome</keyword>
<comment type="similarity">
    <text evidence="1 9">Belongs to the class-II aminoacyl-tRNA synthetase family.</text>
</comment>
<dbReference type="InterPro" id="IPR015807">
    <property type="entry name" value="His-tRNA-ligase"/>
</dbReference>
<dbReference type="SUPFAM" id="SSF52954">
    <property type="entry name" value="Class II aaRS ABD-related"/>
    <property type="match status" value="1"/>
</dbReference>
<dbReference type="GO" id="GO:0140096">
    <property type="term" value="F:catalytic activity, acting on a protein"/>
    <property type="evidence" value="ECO:0007669"/>
    <property type="project" value="UniProtKB-ARBA"/>
</dbReference>
<evidence type="ECO:0000256" key="9">
    <source>
        <dbReference type="HAMAP-Rule" id="MF_00127"/>
    </source>
</evidence>
<name>A0A1I3RIL9_9BACL</name>
<feature type="binding site" evidence="10">
    <location>
        <position position="271"/>
    </location>
    <ligand>
        <name>L-histidine</name>
        <dbReference type="ChEBI" id="CHEBI:57595"/>
    </ligand>
</feature>
<keyword evidence="7 9" id="KW-0030">Aminoacyl-tRNA synthetase</keyword>
<dbReference type="PROSITE" id="PS50862">
    <property type="entry name" value="AA_TRNA_LIGASE_II"/>
    <property type="match status" value="1"/>
</dbReference>
<dbReference type="Proteomes" id="UP000198915">
    <property type="component" value="Unassembled WGS sequence"/>
</dbReference>
<dbReference type="GO" id="GO:0004821">
    <property type="term" value="F:histidine-tRNA ligase activity"/>
    <property type="evidence" value="ECO:0007669"/>
    <property type="project" value="UniProtKB-UniRule"/>
</dbReference>
<proteinExistence type="inferred from homology"/>
<evidence type="ECO:0000256" key="1">
    <source>
        <dbReference type="ARBA" id="ARBA00008226"/>
    </source>
</evidence>
<evidence type="ECO:0000256" key="3">
    <source>
        <dbReference type="ARBA" id="ARBA00022598"/>
    </source>
</evidence>
<dbReference type="Gene3D" id="3.40.50.800">
    <property type="entry name" value="Anticodon-binding domain"/>
    <property type="match status" value="1"/>
</dbReference>
<dbReference type="GO" id="GO:0006427">
    <property type="term" value="P:histidyl-tRNA aminoacylation"/>
    <property type="evidence" value="ECO:0007669"/>
    <property type="project" value="UniProtKB-UniRule"/>
</dbReference>
<evidence type="ECO:0000313" key="13">
    <source>
        <dbReference type="Proteomes" id="UP000198915"/>
    </source>
</evidence>
<keyword evidence="4 9" id="KW-0547">Nucleotide-binding</keyword>
<comment type="catalytic activity">
    <reaction evidence="8 9">
        <text>tRNA(His) + L-histidine + ATP = L-histidyl-tRNA(His) + AMP + diphosphate + H(+)</text>
        <dbReference type="Rhea" id="RHEA:17313"/>
        <dbReference type="Rhea" id="RHEA-COMP:9665"/>
        <dbReference type="Rhea" id="RHEA-COMP:9689"/>
        <dbReference type="ChEBI" id="CHEBI:15378"/>
        <dbReference type="ChEBI" id="CHEBI:30616"/>
        <dbReference type="ChEBI" id="CHEBI:33019"/>
        <dbReference type="ChEBI" id="CHEBI:57595"/>
        <dbReference type="ChEBI" id="CHEBI:78442"/>
        <dbReference type="ChEBI" id="CHEBI:78527"/>
        <dbReference type="ChEBI" id="CHEBI:456215"/>
        <dbReference type="EC" id="6.1.1.21"/>
    </reaction>
</comment>
<dbReference type="InterPro" id="IPR036621">
    <property type="entry name" value="Anticodon-bd_dom_sf"/>
</dbReference>
<dbReference type="InterPro" id="IPR033656">
    <property type="entry name" value="HisRS_anticodon"/>
</dbReference>
<dbReference type="CDD" id="cd00773">
    <property type="entry name" value="HisRS-like_core"/>
    <property type="match status" value="1"/>
</dbReference>
<dbReference type="Gene3D" id="3.30.930.10">
    <property type="entry name" value="Bira Bifunctional Protein, Domain 2"/>
    <property type="match status" value="1"/>
</dbReference>
<protein>
    <recommendedName>
        <fullName evidence="9">Histidine--tRNA ligase</fullName>
        <ecNumber evidence="9">6.1.1.21</ecNumber>
    </recommendedName>
    <alternativeName>
        <fullName evidence="9">Histidyl-tRNA synthetase</fullName>
        <shortName evidence="9">HisRS</shortName>
    </alternativeName>
</protein>
<evidence type="ECO:0000256" key="5">
    <source>
        <dbReference type="ARBA" id="ARBA00022840"/>
    </source>
</evidence>
<dbReference type="CDD" id="cd00859">
    <property type="entry name" value="HisRS_anticodon"/>
    <property type="match status" value="1"/>
</dbReference>
<comment type="subunit">
    <text evidence="9">Homodimer.</text>
</comment>
<dbReference type="SUPFAM" id="SSF55681">
    <property type="entry name" value="Class II aaRS and biotin synthetases"/>
    <property type="match status" value="1"/>
</dbReference>
<accession>A0A1I3RIL9</accession>
<evidence type="ECO:0000256" key="7">
    <source>
        <dbReference type="ARBA" id="ARBA00023146"/>
    </source>
</evidence>
<feature type="binding site" evidence="10">
    <location>
        <position position="126"/>
    </location>
    <ligand>
        <name>L-histidine</name>
        <dbReference type="ChEBI" id="CHEBI:57595"/>
    </ligand>
</feature>
<evidence type="ECO:0000259" key="11">
    <source>
        <dbReference type="PROSITE" id="PS50862"/>
    </source>
</evidence>
<evidence type="ECO:0000313" key="12">
    <source>
        <dbReference type="EMBL" id="SFJ46413.1"/>
    </source>
</evidence>
<feature type="binding site" evidence="10">
    <location>
        <position position="112"/>
    </location>
    <ligand>
        <name>L-histidine</name>
        <dbReference type="ChEBI" id="CHEBI:57595"/>
    </ligand>
</feature>
<dbReference type="Pfam" id="PF13393">
    <property type="entry name" value="tRNA-synt_His"/>
    <property type="match status" value="1"/>
</dbReference>
<evidence type="ECO:0000256" key="4">
    <source>
        <dbReference type="ARBA" id="ARBA00022741"/>
    </source>
</evidence>
<dbReference type="AlphaFoldDB" id="A0A1I3RIL9"/>
<dbReference type="InterPro" id="IPR004154">
    <property type="entry name" value="Anticodon-bd"/>
</dbReference>
<dbReference type="InterPro" id="IPR004516">
    <property type="entry name" value="HisRS/HisZ"/>
</dbReference>
<feature type="binding site" evidence="10">
    <location>
        <begin position="83"/>
        <end position="85"/>
    </location>
    <ligand>
        <name>L-histidine</name>
        <dbReference type="ChEBI" id="CHEBI:57595"/>
    </ligand>
</feature>
<gene>
    <name evidence="9" type="primary">hisS</name>
    <name evidence="12" type="ORF">SAMN05518846_103455</name>
</gene>
<reference evidence="12" key="1">
    <citation type="submission" date="2016-10" db="EMBL/GenBank/DDBJ databases">
        <authorList>
            <person name="de Groot N.N."/>
        </authorList>
    </citation>
    <scope>NUCLEOTIDE SEQUENCE [LARGE SCALE GENOMIC DNA]</scope>
    <source>
        <strain evidence="12">OK042</strain>
    </source>
</reference>
<evidence type="ECO:0000256" key="8">
    <source>
        <dbReference type="ARBA" id="ARBA00047639"/>
    </source>
</evidence>
<dbReference type="RefSeq" id="WP_092267464.1">
    <property type="nucleotide sequence ID" value="NZ_FORT01000003.1"/>
</dbReference>
<keyword evidence="5 9" id="KW-0067">ATP-binding</keyword>